<name>A0A317QRC1_9ACTN</name>
<dbReference type="GO" id="GO:0003677">
    <property type="term" value="F:DNA binding"/>
    <property type="evidence" value="ECO:0007669"/>
    <property type="project" value="InterPro"/>
</dbReference>
<dbReference type="AlphaFoldDB" id="A0A317QRC1"/>
<feature type="domain" description="Transposase IS4-like" evidence="1">
    <location>
        <begin position="21"/>
        <end position="124"/>
    </location>
</feature>
<dbReference type="GO" id="GO:0006313">
    <property type="term" value="P:DNA transposition"/>
    <property type="evidence" value="ECO:0007669"/>
    <property type="project" value="InterPro"/>
</dbReference>
<comment type="caution">
    <text evidence="2">The sequence shown here is derived from an EMBL/GenBank/DDBJ whole genome shotgun (WGS) entry which is preliminary data.</text>
</comment>
<dbReference type="PANTHER" id="PTHR30298:SF0">
    <property type="entry name" value="PROTEIN YBFL-RELATED"/>
    <property type="match status" value="1"/>
</dbReference>
<dbReference type="OrthoDB" id="3867913at2"/>
<dbReference type="InterPro" id="IPR051698">
    <property type="entry name" value="Transposase_11-like"/>
</dbReference>
<accession>A0A317QRC1</accession>
<proteinExistence type="predicted"/>
<dbReference type="RefSeq" id="WP_110007192.1">
    <property type="nucleotide sequence ID" value="NZ_QGTX01000001.1"/>
</dbReference>
<sequence>MSAVDGKILCGVRDGPGGQAKLIAVFNHAKGLAPAQVEVSGGDELAAFTAVLDILPDLRDLVVTADALHCQRAHANYLHDRGANYLFTVRSNQPTLRTALARLPWAQVSGLRERHVGHGRAESRSIKVIDLAGHRRLGCSRTAPGRSRSSADDG</sequence>
<keyword evidence="3" id="KW-1185">Reference proteome</keyword>
<evidence type="ECO:0000259" key="1">
    <source>
        <dbReference type="Pfam" id="PF01609"/>
    </source>
</evidence>
<gene>
    <name evidence="2" type="ORF">JD79_04384</name>
</gene>
<protein>
    <submittedName>
        <fullName evidence="2">DDE family transposase</fullName>
    </submittedName>
</protein>
<dbReference type="Pfam" id="PF01609">
    <property type="entry name" value="DDE_Tnp_1"/>
    <property type="match status" value="1"/>
</dbReference>
<dbReference type="EMBL" id="QGTX01000001">
    <property type="protein sequence ID" value="PWW25186.1"/>
    <property type="molecule type" value="Genomic_DNA"/>
</dbReference>
<reference evidence="3" key="1">
    <citation type="submission" date="2018-05" db="EMBL/GenBank/DDBJ databases">
        <authorList>
            <person name="Klenk H.-P."/>
            <person name="Huntemann M."/>
            <person name="Clum A."/>
            <person name="Pillay M."/>
            <person name="Palaniappan K."/>
            <person name="Varghese N."/>
            <person name="Mikhailova N."/>
            <person name="Stamatis D."/>
            <person name="Reddy T."/>
            <person name="Daum C."/>
            <person name="Shapiro N."/>
            <person name="Ivanova N."/>
            <person name="Kyrpides N."/>
            <person name="Woyke T."/>
        </authorList>
    </citation>
    <scope>NUCLEOTIDE SEQUENCE [LARGE SCALE GENOMIC DNA]</scope>
    <source>
        <strain evidence="3">DSM 45417</strain>
    </source>
</reference>
<dbReference type="GO" id="GO:0004803">
    <property type="term" value="F:transposase activity"/>
    <property type="evidence" value="ECO:0007669"/>
    <property type="project" value="InterPro"/>
</dbReference>
<dbReference type="PANTHER" id="PTHR30298">
    <property type="entry name" value="H REPEAT-ASSOCIATED PREDICTED TRANSPOSASE"/>
    <property type="match status" value="1"/>
</dbReference>
<evidence type="ECO:0000313" key="3">
    <source>
        <dbReference type="Proteomes" id="UP000246661"/>
    </source>
</evidence>
<dbReference type="InterPro" id="IPR002559">
    <property type="entry name" value="Transposase_11"/>
</dbReference>
<evidence type="ECO:0000313" key="2">
    <source>
        <dbReference type="EMBL" id="PWW25186.1"/>
    </source>
</evidence>
<dbReference type="Proteomes" id="UP000246661">
    <property type="component" value="Unassembled WGS sequence"/>
</dbReference>
<organism evidence="2 3">
    <name type="scientific">Geodermatophilus normandii</name>
    <dbReference type="NCBI Taxonomy" id="1137989"/>
    <lineage>
        <taxon>Bacteria</taxon>
        <taxon>Bacillati</taxon>
        <taxon>Actinomycetota</taxon>
        <taxon>Actinomycetes</taxon>
        <taxon>Geodermatophilales</taxon>
        <taxon>Geodermatophilaceae</taxon>
        <taxon>Geodermatophilus</taxon>
    </lineage>
</organism>